<reference evidence="7 8" key="1">
    <citation type="submission" date="2015-05" db="EMBL/GenBank/DDBJ databases">
        <title>Distinctive expansion of gene families associated with plant cell wall degradation and secondary metabolism in the genomes of grapevine trunk pathogens.</title>
        <authorList>
            <person name="Lawrence D.P."/>
            <person name="Travadon R."/>
            <person name="Rolshausen P.E."/>
            <person name="Baumgartner K."/>
        </authorList>
    </citation>
    <scope>NUCLEOTIDE SEQUENCE [LARGE SCALE GENOMIC DNA]</scope>
    <source>
        <strain evidence="7">DA912</strain>
    </source>
</reference>
<evidence type="ECO:0000256" key="3">
    <source>
        <dbReference type="ARBA" id="ARBA00022827"/>
    </source>
</evidence>
<keyword evidence="8" id="KW-1185">Reference proteome</keyword>
<comment type="caution">
    <text evidence="7">The sequence shown here is derived from an EMBL/GenBank/DDBJ whole genome shotgun (WGS) entry which is preliminary data.</text>
</comment>
<gene>
    <name evidence="7" type="ORF">UCDDA912_g00900</name>
</gene>
<dbReference type="InterPro" id="IPR016166">
    <property type="entry name" value="FAD-bd_PCMH"/>
</dbReference>
<sequence>MLVLLLVTIQPPSPIQASRDIVAATNQHVSDAVLCASQYNLKVQPRSGGHSYGSYGTGGKDGVMVIDLQRFQSVSLDYETNVATFGPGLRLGNLKLELRPTGRALPHGTCANVGAGGHFAIGGDGFTTRAYGLAIDSLLGVDVVLANGSVVHATSTEYKDVFPAGSSFGIATTFYAQTYAYPKTLTGIYLTWPGLPGNTEQSMLKGIYLGPVKTFNKTVLPELLRGLLSPGAGDSDSPTYVKDAIAYPKPGGSGYAPAPDHDNFYTKSITVPAPEPPATAIRNLVALQGDVDNQVLLDSKSGLSAFWRRDTTWVMENSVFTSGPDEVFPVPAGIGLVSDLNRQVTGVLGAGNYGAYQGSDYDVSRKRYHTQQATPGIVA</sequence>
<feature type="chain" id="PRO_5002545523" evidence="5">
    <location>
        <begin position="18"/>
        <end position="379"/>
    </location>
</feature>
<dbReference type="STRING" id="1214573.A0A0G2HWH5"/>
<dbReference type="InterPro" id="IPR016169">
    <property type="entry name" value="FAD-bd_PCMH_sub2"/>
</dbReference>
<dbReference type="InterPro" id="IPR036318">
    <property type="entry name" value="FAD-bd_PCMH-like_sf"/>
</dbReference>
<dbReference type="InterPro" id="IPR050416">
    <property type="entry name" value="FAD-linked_Oxidoreductase"/>
</dbReference>
<accession>A0A0G2HWH5</accession>
<feature type="domain" description="FAD-binding PCMH-type" evidence="6">
    <location>
        <begin position="10"/>
        <end position="195"/>
    </location>
</feature>
<dbReference type="GO" id="GO:0071949">
    <property type="term" value="F:FAD binding"/>
    <property type="evidence" value="ECO:0007669"/>
    <property type="project" value="InterPro"/>
</dbReference>
<reference evidence="7 8" key="2">
    <citation type="submission" date="2015-05" db="EMBL/GenBank/DDBJ databases">
        <authorList>
            <person name="Morales-Cruz A."/>
            <person name="Amrine K.C."/>
            <person name="Cantu D."/>
        </authorList>
    </citation>
    <scope>NUCLEOTIDE SEQUENCE [LARGE SCALE GENOMIC DNA]</scope>
    <source>
        <strain evidence="7">DA912</strain>
    </source>
</reference>
<evidence type="ECO:0000313" key="7">
    <source>
        <dbReference type="EMBL" id="KKY39098.1"/>
    </source>
</evidence>
<dbReference type="PANTHER" id="PTHR42973">
    <property type="entry name" value="BINDING OXIDOREDUCTASE, PUTATIVE (AFU_ORTHOLOGUE AFUA_1G17690)-RELATED"/>
    <property type="match status" value="1"/>
</dbReference>
<comment type="similarity">
    <text evidence="1">Belongs to the oxygen-dependent FAD-linked oxidoreductase family.</text>
</comment>
<dbReference type="PROSITE" id="PS51387">
    <property type="entry name" value="FAD_PCMH"/>
    <property type="match status" value="1"/>
</dbReference>
<organism evidence="7 8">
    <name type="scientific">Diaporthe ampelina</name>
    <dbReference type="NCBI Taxonomy" id="1214573"/>
    <lineage>
        <taxon>Eukaryota</taxon>
        <taxon>Fungi</taxon>
        <taxon>Dikarya</taxon>
        <taxon>Ascomycota</taxon>
        <taxon>Pezizomycotina</taxon>
        <taxon>Sordariomycetes</taxon>
        <taxon>Sordariomycetidae</taxon>
        <taxon>Diaporthales</taxon>
        <taxon>Diaporthaceae</taxon>
        <taxon>Diaporthe</taxon>
    </lineage>
</organism>
<keyword evidence="2" id="KW-0285">Flavoprotein</keyword>
<dbReference type="AlphaFoldDB" id="A0A0G2HWH5"/>
<dbReference type="EMBL" id="LCUC01000039">
    <property type="protein sequence ID" value="KKY39098.1"/>
    <property type="molecule type" value="Genomic_DNA"/>
</dbReference>
<evidence type="ECO:0000256" key="2">
    <source>
        <dbReference type="ARBA" id="ARBA00022630"/>
    </source>
</evidence>
<proteinExistence type="inferred from homology"/>
<evidence type="ECO:0000313" key="8">
    <source>
        <dbReference type="Proteomes" id="UP000034680"/>
    </source>
</evidence>
<dbReference type="Proteomes" id="UP000034680">
    <property type="component" value="Unassembled WGS sequence"/>
</dbReference>
<keyword evidence="5" id="KW-0732">Signal</keyword>
<dbReference type="OrthoDB" id="407275at2759"/>
<dbReference type="InterPro" id="IPR006094">
    <property type="entry name" value="Oxid_FAD_bind_N"/>
</dbReference>
<dbReference type="GO" id="GO:0016491">
    <property type="term" value="F:oxidoreductase activity"/>
    <property type="evidence" value="ECO:0007669"/>
    <property type="project" value="UniProtKB-KW"/>
</dbReference>
<protein>
    <submittedName>
        <fullName evidence="7">Putative glucooligosaccharide oxidase</fullName>
    </submittedName>
</protein>
<dbReference type="SUPFAM" id="SSF56176">
    <property type="entry name" value="FAD-binding/transporter-associated domain-like"/>
    <property type="match status" value="1"/>
</dbReference>
<evidence type="ECO:0000256" key="1">
    <source>
        <dbReference type="ARBA" id="ARBA00005466"/>
    </source>
</evidence>
<evidence type="ECO:0000256" key="4">
    <source>
        <dbReference type="ARBA" id="ARBA00023002"/>
    </source>
</evidence>
<dbReference type="Gene3D" id="3.30.465.10">
    <property type="match status" value="1"/>
</dbReference>
<keyword evidence="3" id="KW-0274">FAD</keyword>
<name>A0A0G2HWH5_9PEZI</name>
<dbReference type="Pfam" id="PF01565">
    <property type="entry name" value="FAD_binding_4"/>
    <property type="match status" value="1"/>
</dbReference>
<keyword evidence="4" id="KW-0560">Oxidoreductase</keyword>
<dbReference type="Gene3D" id="3.40.462.20">
    <property type="match status" value="1"/>
</dbReference>
<feature type="signal peptide" evidence="5">
    <location>
        <begin position="1"/>
        <end position="17"/>
    </location>
</feature>
<dbReference type="PANTHER" id="PTHR42973:SF15">
    <property type="entry name" value="FAD-BINDING PCMH-TYPE DOMAIN-CONTAINING PROTEIN"/>
    <property type="match status" value="1"/>
</dbReference>
<evidence type="ECO:0000256" key="5">
    <source>
        <dbReference type="SAM" id="SignalP"/>
    </source>
</evidence>
<evidence type="ECO:0000259" key="6">
    <source>
        <dbReference type="PROSITE" id="PS51387"/>
    </source>
</evidence>